<feature type="chain" id="PRO_5014934592" evidence="1">
    <location>
        <begin position="24"/>
        <end position="120"/>
    </location>
</feature>
<proteinExistence type="predicted"/>
<dbReference type="AlphaFoldDB" id="A0A2M3ZQK5"/>
<feature type="signal peptide" evidence="1">
    <location>
        <begin position="1"/>
        <end position="23"/>
    </location>
</feature>
<accession>A0A2M3ZQK5</accession>
<evidence type="ECO:0000313" key="2">
    <source>
        <dbReference type="EMBL" id="MBW30730.1"/>
    </source>
</evidence>
<dbReference type="PROSITE" id="PS51257">
    <property type="entry name" value="PROKAR_LIPOPROTEIN"/>
    <property type="match status" value="1"/>
</dbReference>
<protein>
    <submittedName>
        <fullName evidence="2">Putative secreted peptide</fullName>
    </submittedName>
</protein>
<name>A0A2M3ZQK5_9DIPT</name>
<dbReference type="EMBL" id="GGFM01009979">
    <property type="protein sequence ID" value="MBW30730.1"/>
    <property type="molecule type" value="Transcribed_RNA"/>
</dbReference>
<evidence type="ECO:0000256" key="1">
    <source>
        <dbReference type="SAM" id="SignalP"/>
    </source>
</evidence>
<keyword evidence="1" id="KW-0732">Signal</keyword>
<sequence>MISVKRNLLTWLAGLSCCSGTEAEIMLCLLPAPRAFYTLPFRHKFTYNTINLTFFVQYKYHYSNDSLIPVRFLCVSQSVASAIYFALRIAGWQFTTFTPTDSIHPLVTVLNVALVFVLQR</sequence>
<reference evidence="2" key="1">
    <citation type="submission" date="2018-01" db="EMBL/GenBank/DDBJ databases">
        <title>An insight into the sialome of Amazonian anophelines.</title>
        <authorList>
            <person name="Ribeiro J.M."/>
            <person name="Scarpassa V."/>
            <person name="Calvo E."/>
        </authorList>
    </citation>
    <scope>NUCLEOTIDE SEQUENCE</scope>
    <source>
        <tissue evidence="2">Salivary glands</tissue>
    </source>
</reference>
<organism evidence="2">
    <name type="scientific">Anopheles braziliensis</name>
    <dbReference type="NCBI Taxonomy" id="58242"/>
    <lineage>
        <taxon>Eukaryota</taxon>
        <taxon>Metazoa</taxon>
        <taxon>Ecdysozoa</taxon>
        <taxon>Arthropoda</taxon>
        <taxon>Hexapoda</taxon>
        <taxon>Insecta</taxon>
        <taxon>Pterygota</taxon>
        <taxon>Neoptera</taxon>
        <taxon>Endopterygota</taxon>
        <taxon>Diptera</taxon>
        <taxon>Nematocera</taxon>
        <taxon>Culicoidea</taxon>
        <taxon>Culicidae</taxon>
        <taxon>Anophelinae</taxon>
        <taxon>Anopheles</taxon>
    </lineage>
</organism>